<dbReference type="PANTHER" id="PTHR43333">
    <property type="entry name" value="2-HACID_DH_C DOMAIN-CONTAINING PROTEIN"/>
    <property type="match status" value="1"/>
</dbReference>
<evidence type="ECO:0000313" key="4">
    <source>
        <dbReference type="EMBL" id="KPA88463.1"/>
    </source>
</evidence>
<dbReference type="EMBL" id="JSYZ01000019">
    <property type="protein sequence ID" value="KPA88463.1"/>
    <property type="molecule type" value="Genomic_DNA"/>
</dbReference>
<dbReference type="InterPro" id="IPR006140">
    <property type="entry name" value="D-isomer_DH_NAD-bd"/>
</dbReference>
<evidence type="ECO:0000313" key="5">
    <source>
        <dbReference type="Proteomes" id="UP000037931"/>
    </source>
</evidence>
<gene>
    <name evidence="4" type="ORF">PF66_04826</name>
</gene>
<feature type="domain" description="D-isomer specific 2-hydroxyacid dehydrogenase NAD-binding" evidence="3">
    <location>
        <begin position="105"/>
        <end position="275"/>
    </location>
</feature>
<keyword evidence="5" id="KW-1185">Reference proteome</keyword>
<dbReference type="STRING" id="50340.PF66_04826"/>
<dbReference type="OrthoDB" id="9787219at2"/>
<sequence>MSGARIASQLDASFNVRLRNLGLEVLELPRGLPRELPADVRVLLAAPHAEFRDAPQAPAGWPFGLRFVQLASSGLDYFPRWLFDSLPVASARGVTAESIAEFALAAIFAAAKQVPQIWIDDAAHWRQRPLAQVAGSTLGLFGFGSIARALAPKALALGMEVLALRRSPAPFEVPGVQRVADLHELFARCDHLLLAVPATELTRRVIDRDVLGSARPGLHLINIARGSLIDQEALLEALDSGQLSLASLDVSDPEPLPVGHGFYRHPRIHLSPHTSANSPQVYLNLARLVLDNITREANGLPLENRVEAERGY</sequence>
<accession>A0A0M9GDP3</accession>
<dbReference type="Proteomes" id="UP000037931">
    <property type="component" value="Unassembled WGS sequence"/>
</dbReference>
<evidence type="ECO:0000256" key="2">
    <source>
        <dbReference type="ARBA" id="ARBA00023027"/>
    </source>
</evidence>
<dbReference type="GO" id="GO:0016491">
    <property type="term" value="F:oxidoreductase activity"/>
    <property type="evidence" value="ECO:0007669"/>
    <property type="project" value="UniProtKB-KW"/>
</dbReference>
<comment type="caution">
    <text evidence="4">The sequence shown here is derived from an EMBL/GenBank/DDBJ whole genome shotgun (WGS) entry which is preliminary data.</text>
</comment>
<dbReference type="RefSeq" id="WP_054063978.1">
    <property type="nucleotide sequence ID" value="NZ_JAQMZR010000001.1"/>
</dbReference>
<dbReference type="Gene3D" id="3.40.50.720">
    <property type="entry name" value="NAD(P)-binding Rossmann-like Domain"/>
    <property type="match status" value="2"/>
</dbReference>
<keyword evidence="2" id="KW-0520">NAD</keyword>
<protein>
    <submittedName>
        <fullName evidence="4">Phosphoglycerate dehydrogenase-like oxidoreductase</fullName>
    </submittedName>
</protein>
<name>A0A0M9GDP3_9PSED</name>
<dbReference type="Pfam" id="PF02826">
    <property type="entry name" value="2-Hacid_dh_C"/>
    <property type="match status" value="1"/>
</dbReference>
<reference evidence="4 5" key="1">
    <citation type="journal article" date="2015" name="PLoS ONE">
        <title>Rice-Infecting Pseudomonas Genomes Are Highly Accessorized and Harbor Multiple Putative Virulence Mechanisms to Cause Sheath Brown Rot.</title>
        <authorList>
            <person name="Quibod I.L."/>
            <person name="Grande G."/>
            <person name="Oreiro E.G."/>
            <person name="Borja F.N."/>
            <person name="Dossa G.S."/>
            <person name="Mauleon R."/>
            <person name="Cruz C.V."/>
            <person name="Oliva R."/>
        </authorList>
    </citation>
    <scope>NUCLEOTIDE SEQUENCE [LARGE SCALE GENOMIC DNA]</scope>
    <source>
        <strain evidence="4 5">IRRI 6609</strain>
    </source>
</reference>
<evidence type="ECO:0000256" key="1">
    <source>
        <dbReference type="ARBA" id="ARBA00023002"/>
    </source>
</evidence>
<dbReference type="PATRIC" id="fig|50340.43.peg.2126"/>
<dbReference type="SUPFAM" id="SSF51735">
    <property type="entry name" value="NAD(P)-binding Rossmann-fold domains"/>
    <property type="match status" value="1"/>
</dbReference>
<dbReference type="CDD" id="cd12180">
    <property type="entry name" value="2-Hacid_dh_15"/>
    <property type="match status" value="1"/>
</dbReference>
<dbReference type="AlphaFoldDB" id="A0A0M9GDP3"/>
<evidence type="ECO:0000259" key="3">
    <source>
        <dbReference type="Pfam" id="PF02826"/>
    </source>
</evidence>
<dbReference type="PANTHER" id="PTHR43333:SF1">
    <property type="entry name" value="D-ISOMER SPECIFIC 2-HYDROXYACID DEHYDROGENASE NAD-BINDING DOMAIN-CONTAINING PROTEIN"/>
    <property type="match status" value="1"/>
</dbReference>
<keyword evidence="1" id="KW-0560">Oxidoreductase</keyword>
<proteinExistence type="predicted"/>
<dbReference type="InterPro" id="IPR036291">
    <property type="entry name" value="NAD(P)-bd_dom_sf"/>
</dbReference>
<dbReference type="GO" id="GO:0051287">
    <property type="term" value="F:NAD binding"/>
    <property type="evidence" value="ECO:0007669"/>
    <property type="project" value="InterPro"/>
</dbReference>
<organism evidence="4 5">
    <name type="scientific">Pseudomonas asplenii</name>
    <dbReference type="NCBI Taxonomy" id="53407"/>
    <lineage>
        <taxon>Bacteria</taxon>
        <taxon>Pseudomonadati</taxon>
        <taxon>Pseudomonadota</taxon>
        <taxon>Gammaproteobacteria</taxon>
        <taxon>Pseudomonadales</taxon>
        <taxon>Pseudomonadaceae</taxon>
        <taxon>Pseudomonas</taxon>
    </lineage>
</organism>